<dbReference type="EMBL" id="LR589262">
    <property type="protein sequence ID" value="VTO98357.1"/>
    <property type="molecule type" value="Genomic_DNA"/>
</dbReference>
<feature type="signal peptide" evidence="1">
    <location>
        <begin position="1"/>
        <end position="28"/>
    </location>
</feature>
<reference evidence="2" key="1">
    <citation type="submission" date="2019-05" db="EMBL/GenBank/DDBJ databases">
        <authorList>
            <person name="Naeem R."/>
            <person name="Antony C."/>
            <person name="Guan Q."/>
        </authorList>
    </citation>
    <scope>NUCLEOTIDE SEQUENCE</scope>
    <source>
        <strain evidence="2">3</strain>
    </source>
</reference>
<dbReference type="AlphaFoldDB" id="A0A653ELZ3"/>
<protein>
    <submittedName>
        <fullName evidence="2">Uncharacterized protein</fullName>
    </submittedName>
</protein>
<name>A0A653ELZ3_MYCKA</name>
<organism evidence="2">
    <name type="scientific">Mycobacterium kansasii</name>
    <dbReference type="NCBI Taxonomy" id="1768"/>
    <lineage>
        <taxon>Bacteria</taxon>
        <taxon>Bacillati</taxon>
        <taxon>Actinomycetota</taxon>
        <taxon>Actinomycetes</taxon>
        <taxon>Mycobacteriales</taxon>
        <taxon>Mycobacteriaceae</taxon>
        <taxon>Mycobacterium</taxon>
    </lineage>
</organism>
<feature type="chain" id="PRO_5025001511" evidence="1">
    <location>
        <begin position="29"/>
        <end position="132"/>
    </location>
</feature>
<proteinExistence type="predicted"/>
<accession>A0A653ELZ3</accession>
<dbReference type="RefSeq" id="WP_082276134.1">
    <property type="nucleotide sequence ID" value="NZ_MWKY01000001.1"/>
</dbReference>
<keyword evidence="1" id="KW-0732">Signal</keyword>
<evidence type="ECO:0000256" key="1">
    <source>
        <dbReference type="SAM" id="SignalP"/>
    </source>
</evidence>
<gene>
    <name evidence="2" type="ORF">BIN_B_01360</name>
</gene>
<sequence length="132" mass="14447">MKKRALRIFGVLPLLMAMAVLGSRVSGADPGAATLTWAKTSIKVVDESHPDWAREYKCEFQIDNPGKDTIRVSIRWDQPSFNHVGVYADATIQDVGSDLVNTEVSSITIRGLNTTTGNIDFEVTVPMPGSWP</sequence>
<evidence type="ECO:0000313" key="2">
    <source>
        <dbReference type="EMBL" id="VTO98357.1"/>
    </source>
</evidence>